<evidence type="ECO:0000256" key="3">
    <source>
        <dbReference type="ARBA" id="ARBA00022840"/>
    </source>
</evidence>
<evidence type="ECO:0000313" key="9">
    <source>
        <dbReference type="Proteomes" id="UP000000602"/>
    </source>
</evidence>
<feature type="domain" description="BPL/LPL catalytic" evidence="7">
    <location>
        <begin position="1"/>
        <end position="187"/>
    </location>
</feature>
<keyword evidence="3" id="KW-0067">ATP-binding</keyword>
<name>Q6AQ44_DESPS</name>
<dbReference type="Pfam" id="PF02237">
    <property type="entry name" value="BPL_C"/>
    <property type="match status" value="1"/>
</dbReference>
<dbReference type="Gene3D" id="2.30.30.100">
    <property type="match status" value="1"/>
</dbReference>
<dbReference type="RefSeq" id="WP_011188045.1">
    <property type="nucleotide sequence ID" value="NC_006138.1"/>
</dbReference>
<organism evidence="8 9">
    <name type="scientific">Desulfotalea psychrophila (strain LSv54 / DSM 12343)</name>
    <dbReference type="NCBI Taxonomy" id="177439"/>
    <lineage>
        <taxon>Bacteria</taxon>
        <taxon>Pseudomonadati</taxon>
        <taxon>Thermodesulfobacteriota</taxon>
        <taxon>Desulfobulbia</taxon>
        <taxon>Desulfobulbales</taxon>
        <taxon>Desulfocapsaceae</taxon>
        <taxon>Desulfotalea</taxon>
    </lineage>
</organism>
<reference evidence="9" key="1">
    <citation type="journal article" date="2004" name="Environ. Microbiol.">
        <title>The genome of Desulfotalea psychrophila, a sulfate-reducing bacterium from permanently cold Arctic sediments.</title>
        <authorList>
            <person name="Rabus R."/>
            <person name="Ruepp A."/>
            <person name="Frickey T."/>
            <person name="Rattei T."/>
            <person name="Fartmann B."/>
            <person name="Stark M."/>
            <person name="Bauer M."/>
            <person name="Zibat A."/>
            <person name="Lombardot T."/>
            <person name="Becker I."/>
            <person name="Amann J."/>
            <person name="Gellner K."/>
            <person name="Teeling H."/>
            <person name="Leuschner W.D."/>
            <person name="Gloeckner F.-O."/>
            <person name="Lupas A.N."/>
            <person name="Amann R."/>
            <person name="Klenk H.-P."/>
        </authorList>
    </citation>
    <scope>NUCLEOTIDE SEQUENCE [LARGE SCALE GENOMIC DNA]</scope>
    <source>
        <strain evidence="9">DSM 12343 / LSv54</strain>
    </source>
</reference>
<evidence type="ECO:0000256" key="4">
    <source>
        <dbReference type="ARBA" id="ARBA00023267"/>
    </source>
</evidence>
<accession>Q6AQ44</accession>
<comment type="catalytic activity">
    <reaction evidence="6">
        <text>biotin + L-lysyl-[protein] + ATP = N(6)-biotinyl-L-lysyl-[protein] + AMP + diphosphate + H(+)</text>
        <dbReference type="Rhea" id="RHEA:11756"/>
        <dbReference type="Rhea" id="RHEA-COMP:9752"/>
        <dbReference type="Rhea" id="RHEA-COMP:10505"/>
        <dbReference type="ChEBI" id="CHEBI:15378"/>
        <dbReference type="ChEBI" id="CHEBI:29969"/>
        <dbReference type="ChEBI" id="CHEBI:30616"/>
        <dbReference type="ChEBI" id="CHEBI:33019"/>
        <dbReference type="ChEBI" id="CHEBI:57586"/>
        <dbReference type="ChEBI" id="CHEBI:83144"/>
        <dbReference type="ChEBI" id="CHEBI:456215"/>
        <dbReference type="EC" id="6.3.4.15"/>
    </reaction>
</comment>
<dbReference type="OrthoDB" id="9807064at2"/>
<sequence length="250" mass="27313">MSQIIRIAETASTNILAKEYARAGADHGSAIIAENQTAGRGRLGKQWQSIRGTGLYCSIIIRPQQLPRTEYHKLTLVTGLAVALSLEFLTAKSFQLKWPNDVYYKGVGKCAGILCESVLGTNPRSDYLIAGIGINVNTRQEEFDAEVAGRAGSLFSITGEELCIDHVFNSVYEQILAQVDEFFSGNFSSILSQWRQRDMLAGRKSCWLTMAGESVEGIAEGVSSSGQLYIRDASGERHEVLSGDVQLVRA</sequence>
<dbReference type="KEGG" id="dps:DP0800"/>
<dbReference type="AlphaFoldDB" id="Q6AQ44"/>
<dbReference type="PANTHER" id="PTHR12835">
    <property type="entry name" value="BIOTIN PROTEIN LIGASE"/>
    <property type="match status" value="1"/>
</dbReference>
<keyword evidence="1" id="KW-0436">Ligase</keyword>
<dbReference type="PROSITE" id="PS51733">
    <property type="entry name" value="BPL_LPL_CATALYTIC"/>
    <property type="match status" value="1"/>
</dbReference>
<keyword evidence="9" id="KW-1185">Reference proteome</keyword>
<dbReference type="EMBL" id="CR522870">
    <property type="protein sequence ID" value="CAG35529.1"/>
    <property type="molecule type" value="Genomic_DNA"/>
</dbReference>
<dbReference type="InterPro" id="IPR045864">
    <property type="entry name" value="aa-tRNA-synth_II/BPL/LPL"/>
</dbReference>
<proteinExistence type="predicted"/>
<evidence type="ECO:0000259" key="7">
    <source>
        <dbReference type="PROSITE" id="PS51733"/>
    </source>
</evidence>
<dbReference type="STRING" id="177439.DP0800"/>
<dbReference type="SUPFAM" id="SSF50037">
    <property type="entry name" value="C-terminal domain of transcriptional repressors"/>
    <property type="match status" value="1"/>
</dbReference>
<dbReference type="CDD" id="cd16442">
    <property type="entry name" value="BPL"/>
    <property type="match status" value="1"/>
</dbReference>
<dbReference type="GO" id="GO:0005524">
    <property type="term" value="F:ATP binding"/>
    <property type="evidence" value="ECO:0007669"/>
    <property type="project" value="UniProtKB-KW"/>
</dbReference>
<dbReference type="HOGENOM" id="CLU_051096_5_2_7"/>
<evidence type="ECO:0000256" key="2">
    <source>
        <dbReference type="ARBA" id="ARBA00022741"/>
    </source>
</evidence>
<gene>
    <name evidence="8" type="ordered locus">DP0800</name>
</gene>
<dbReference type="eggNOG" id="COG0340">
    <property type="taxonomic scope" value="Bacteria"/>
</dbReference>
<evidence type="ECO:0000256" key="5">
    <source>
        <dbReference type="ARBA" id="ARBA00024227"/>
    </source>
</evidence>
<dbReference type="Gene3D" id="3.30.930.10">
    <property type="entry name" value="Bira Bifunctional Protein, Domain 2"/>
    <property type="match status" value="1"/>
</dbReference>
<evidence type="ECO:0000256" key="1">
    <source>
        <dbReference type="ARBA" id="ARBA00022598"/>
    </source>
</evidence>
<keyword evidence="2" id="KW-0547">Nucleotide-binding</keyword>
<dbReference type="PANTHER" id="PTHR12835:SF5">
    <property type="entry name" value="BIOTIN--PROTEIN LIGASE"/>
    <property type="match status" value="1"/>
</dbReference>
<evidence type="ECO:0000313" key="8">
    <source>
        <dbReference type="EMBL" id="CAG35529.1"/>
    </source>
</evidence>
<dbReference type="NCBIfam" id="TIGR00121">
    <property type="entry name" value="birA_ligase"/>
    <property type="match status" value="1"/>
</dbReference>
<protein>
    <recommendedName>
        <fullName evidence="5">biotin--[biotin carboxyl-carrier protein] ligase</fullName>
        <ecNumber evidence="5">6.3.4.15</ecNumber>
    </recommendedName>
</protein>
<dbReference type="GO" id="GO:0005737">
    <property type="term" value="C:cytoplasm"/>
    <property type="evidence" value="ECO:0007669"/>
    <property type="project" value="TreeGrafter"/>
</dbReference>
<dbReference type="Pfam" id="PF03099">
    <property type="entry name" value="BPL_LplA_LipB"/>
    <property type="match status" value="1"/>
</dbReference>
<evidence type="ECO:0000256" key="6">
    <source>
        <dbReference type="ARBA" id="ARBA00047846"/>
    </source>
</evidence>
<dbReference type="SUPFAM" id="SSF55681">
    <property type="entry name" value="Class II aaRS and biotin synthetases"/>
    <property type="match status" value="1"/>
</dbReference>
<dbReference type="InterPro" id="IPR008988">
    <property type="entry name" value="Transcriptional_repressor_C"/>
</dbReference>
<dbReference type="InterPro" id="IPR003142">
    <property type="entry name" value="BPL_C"/>
</dbReference>
<dbReference type="EC" id="6.3.4.15" evidence="5"/>
<dbReference type="GO" id="GO:0004077">
    <property type="term" value="F:biotin--[biotin carboxyl-carrier protein] ligase activity"/>
    <property type="evidence" value="ECO:0007669"/>
    <property type="project" value="UniProtKB-EC"/>
</dbReference>
<dbReference type="Proteomes" id="UP000000602">
    <property type="component" value="Chromosome"/>
</dbReference>
<dbReference type="InterPro" id="IPR004408">
    <property type="entry name" value="Biotin_CoA_COase_ligase"/>
</dbReference>
<keyword evidence="4" id="KW-0092">Biotin</keyword>
<dbReference type="InterPro" id="IPR004143">
    <property type="entry name" value="BPL_LPL_catalytic"/>
</dbReference>